<evidence type="ECO:0000313" key="4">
    <source>
        <dbReference type="EMBL" id="KAI9168792.1"/>
    </source>
</evidence>
<dbReference type="SUPFAM" id="SSF56219">
    <property type="entry name" value="DNase I-like"/>
    <property type="match status" value="1"/>
</dbReference>
<evidence type="ECO:0000259" key="3">
    <source>
        <dbReference type="SMART" id="SM00128"/>
    </source>
</evidence>
<organism evidence="4 5">
    <name type="scientific">Acer negundo</name>
    <name type="common">Box elder</name>
    <dbReference type="NCBI Taxonomy" id="4023"/>
    <lineage>
        <taxon>Eukaryota</taxon>
        <taxon>Viridiplantae</taxon>
        <taxon>Streptophyta</taxon>
        <taxon>Embryophyta</taxon>
        <taxon>Tracheophyta</taxon>
        <taxon>Spermatophyta</taxon>
        <taxon>Magnoliopsida</taxon>
        <taxon>eudicotyledons</taxon>
        <taxon>Gunneridae</taxon>
        <taxon>Pentapetalae</taxon>
        <taxon>rosids</taxon>
        <taxon>malvids</taxon>
        <taxon>Sapindales</taxon>
        <taxon>Sapindaceae</taxon>
        <taxon>Hippocastanoideae</taxon>
        <taxon>Acereae</taxon>
        <taxon>Acer</taxon>
    </lineage>
</organism>
<dbReference type="SMART" id="SM00128">
    <property type="entry name" value="IPPc"/>
    <property type="match status" value="1"/>
</dbReference>
<dbReference type="GO" id="GO:0004445">
    <property type="term" value="F:inositol-polyphosphate 5-phosphatase activity"/>
    <property type="evidence" value="ECO:0007669"/>
    <property type="project" value="InterPro"/>
</dbReference>
<name>A0AAD5IL82_ACENE</name>
<dbReference type="EMBL" id="JAJSOW010000104">
    <property type="protein sequence ID" value="KAI9168792.1"/>
    <property type="molecule type" value="Genomic_DNA"/>
</dbReference>
<keyword evidence="2" id="KW-0378">Hydrolase</keyword>
<accession>A0AAD5IL82</accession>
<dbReference type="InterPro" id="IPR000300">
    <property type="entry name" value="IPPc"/>
</dbReference>
<dbReference type="GO" id="GO:0034485">
    <property type="term" value="F:phosphatidylinositol-3,4,5-trisphosphate 5-phosphatase activity"/>
    <property type="evidence" value="ECO:0007669"/>
    <property type="project" value="TreeGrafter"/>
</dbReference>
<dbReference type="InterPro" id="IPR036691">
    <property type="entry name" value="Endo/exonu/phosph_ase_sf"/>
</dbReference>
<dbReference type="GO" id="GO:0004439">
    <property type="term" value="F:phosphatidylinositol-4,5-bisphosphate 5-phosphatase activity"/>
    <property type="evidence" value="ECO:0007669"/>
    <property type="project" value="TreeGrafter"/>
</dbReference>
<dbReference type="AlphaFoldDB" id="A0AAD5IL82"/>
<comment type="similarity">
    <text evidence="1">Belongs to the inositol polyphosphate 5-phosphatase family.</text>
</comment>
<sequence length="535" mass="59371">MYEAWLKESSPLKNHLVRQQTEGPRDESGKVVNDGFGRTVDLPRIDMPLSLAIDRDAGTAVVVQRKKKSTVCGLDLNDGNEGQPVTIDDGVKKGRWKGRARAKPCVDSDLVVDSLLGKHLLVDGITIAKKKLKIVVFGNAPHGNSAISTDISAGKYISTPLTLTSYNNKTTSHRFSSTAKVMWPRLVANKFLRKGLGSNNFVTDFPSTNESILEIPSLDEEPSLSHDTAIFDHDSKETQNYKVFVSTWNAGGVAPNKDLDMEDWLDTRNIACDIYVLGFQEIVPLRASNILGSENNKVSMKWNSLIRETLNKKLENEIIKKGKKSTDQSSNNVPQDFRCIISKQMVGIFISVWVRSNLRPYIRHPSVSCVGCGIMGCLGNKGSVSVRFQLHETSFCFICSHLASGDREGDEKHRNSDVAEIFSRTSFPGGGPSLNLPSNILDHEYDFFTSYTHGDFENVKMGNDELAKVVIIGNVCLEMTNDTSLIYQIGCGLVEMFPMTTCVSLDVKHLCIFLEMKGKLDAKTRQWIFIGYGQD</sequence>
<gene>
    <name evidence="4" type="ORF">LWI28_002001</name>
</gene>
<keyword evidence="5" id="KW-1185">Reference proteome</keyword>
<feature type="domain" description="Inositol polyphosphate-related phosphatase" evidence="3">
    <location>
        <begin position="239"/>
        <end position="511"/>
    </location>
</feature>
<reference evidence="4" key="2">
    <citation type="submission" date="2023-02" db="EMBL/GenBank/DDBJ databases">
        <authorList>
            <person name="Swenson N.G."/>
            <person name="Wegrzyn J.L."/>
            <person name="Mcevoy S.L."/>
        </authorList>
    </citation>
    <scope>NUCLEOTIDE SEQUENCE</scope>
    <source>
        <strain evidence="4">91603</strain>
        <tissue evidence="4">Leaf</tissue>
    </source>
</reference>
<dbReference type="Proteomes" id="UP001064489">
    <property type="component" value="Chromosome 7"/>
</dbReference>
<dbReference type="Gene3D" id="3.60.10.10">
    <property type="entry name" value="Endonuclease/exonuclease/phosphatase"/>
    <property type="match status" value="1"/>
</dbReference>
<evidence type="ECO:0000256" key="2">
    <source>
        <dbReference type="ARBA" id="ARBA00022801"/>
    </source>
</evidence>
<dbReference type="GO" id="GO:0046856">
    <property type="term" value="P:phosphatidylinositol dephosphorylation"/>
    <property type="evidence" value="ECO:0007669"/>
    <property type="project" value="InterPro"/>
</dbReference>
<reference evidence="4" key="1">
    <citation type="journal article" date="2022" name="Plant J.">
        <title>Strategies of tolerance reflected in two North American maple genomes.</title>
        <authorList>
            <person name="McEvoy S.L."/>
            <person name="Sezen U.U."/>
            <person name="Trouern-Trend A."/>
            <person name="McMahon S.M."/>
            <person name="Schaberg P.G."/>
            <person name="Yang J."/>
            <person name="Wegrzyn J.L."/>
            <person name="Swenson N.G."/>
        </authorList>
    </citation>
    <scope>NUCLEOTIDE SEQUENCE</scope>
    <source>
        <strain evidence="4">91603</strain>
    </source>
</reference>
<proteinExistence type="inferred from homology"/>
<dbReference type="PANTHER" id="PTHR45666">
    <property type="entry name" value="TYPE IV INOSITOL POLYPHOSPHATE 5-PHOSPHATASE 9"/>
    <property type="match status" value="1"/>
</dbReference>
<evidence type="ECO:0000313" key="5">
    <source>
        <dbReference type="Proteomes" id="UP001064489"/>
    </source>
</evidence>
<dbReference type="PANTHER" id="PTHR45666:SF18">
    <property type="entry name" value="TYPE IV INOSITOL POLYPHOSPHATE 5-PHOSPHATASE 9"/>
    <property type="match status" value="1"/>
</dbReference>
<protein>
    <recommendedName>
        <fullName evidence="3">Inositol polyphosphate-related phosphatase domain-containing protein</fullName>
    </recommendedName>
</protein>
<dbReference type="InterPro" id="IPR045849">
    <property type="entry name" value="IP5P_plant"/>
</dbReference>
<evidence type="ECO:0000256" key="1">
    <source>
        <dbReference type="ARBA" id="ARBA00010768"/>
    </source>
</evidence>
<dbReference type="Pfam" id="PF22669">
    <property type="entry name" value="Exo_endo_phos2"/>
    <property type="match status" value="1"/>
</dbReference>
<comment type="caution">
    <text evidence="4">The sequence shown here is derived from an EMBL/GenBank/DDBJ whole genome shotgun (WGS) entry which is preliminary data.</text>
</comment>